<feature type="domain" description="Retinoblastoma-associated protein N-terminal" evidence="12">
    <location>
        <begin position="68"/>
        <end position="197"/>
    </location>
</feature>
<dbReference type="InterPro" id="IPR015030">
    <property type="entry name" value="RB_C"/>
</dbReference>
<dbReference type="FunFam" id="1.10.472.10:FF:000059">
    <property type="entry name" value="RB transcriptional corepressor like 1"/>
    <property type="match status" value="1"/>
</dbReference>
<evidence type="ECO:0000256" key="4">
    <source>
        <dbReference type="ARBA" id="ARBA00022553"/>
    </source>
</evidence>
<dbReference type="InterPro" id="IPR002719">
    <property type="entry name" value="RB_B"/>
</dbReference>
<dbReference type="InterPro" id="IPR013763">
    <property type="entry name" value="Cyclin-like_dom"/>
</dbReference>
<dbReference type="Gene3D" id="1.10.472.10">
    <property type="entry name" value="Cyclin-like"/>
    <property type="match status" value="3"/>
</dbReference>
<evidence type="ECO:0000313" key="15">
    <source>
        <dbReference type="EMBL" id="KAK9404670.1"/>
    </source>
</evidence>
<evidence type="ECO:0000259" key="13">
    <source>
        <dbReference type="SMART" id="SM01368"/>
    </source>
</evidence>
<accession>A0AAW1BSE0</accession>
<dbReference type="GO" id="GO:2000134">
    <property type="term" value="P:negative regulation of G1/S transition of mitotic cell cycle"/>
    <property type="evidence" value="ECO:0007669"/>
    <property type="project" value="TreeGrafter"/>
</dbReference>
<dbReference type="Pfam" id="PF11934">
    <property type="entry name" value="DUF3452"/>
    <property type="match status" value="1"/>
</dbReference>
<dbReference type="InterPro" id="IPR002720">
    <property type="entry name" value="RB_A"/>
</dbReference>
<evidence type="ECO:0000259" key="11">
    <source>
        <dbReference type="SMART" id="SM00385"/>
    </source>
</evidence>
<evidence type="ECO:0000256" key="2">
    <source>
        <dbReference type="ARBA" id="ARBA00009475"/>
    </source>
</evidence>
<dbReference type="PANTHER" id="PTHR13742:SF20">
    <property type="entry name" value="RETINOBLASTOMA-LIKE PROTEIN 1"/>
    <property type="match status" value="1"/>
</dbReference>
<keyword evidence="3" id="KW-0678">Repressor</keyword>
<keyword evidence="5" id="KW-0156">Chromatin regulator</keyword>
<dbReference type="SMART" id="SM01369">
    <property type="entry name" value="Rb_C"/>
    <property type="match status" value="1"/>
</dbReference>
<evidence type="ECO:0000256" key="6">
    <source>
        <dbReference type="ARBA" id="ARBA00023015"/>
    </source>
</evidence>
<evidence type="ECO:0000259" key="14">
    <source>
        <dbReference type="SMART" id="SM01369"/>
    </source>
</evidence>
<dbReference type="GO" id="GO:0006357">
    <property type="term" value="P:regulation of transcription by RNA polymerase II"/>
    <property type="evidence" value="ECO:0007669"/>
    <property type="project" value="InterPro"/>
</dbReference>
<evidence type="ECO:0000259" key="12">
    <source>
        <dbReference type="SMART" id="SM01367"/>
    </source>
</evidence>
<feature type="region of interest" description="Disordered" evidence="10">
    <location>
        <begin position="914"/>
        <end position="933"/>
    </location>
</feature>
<keyword evidence="6" id="KW-0805">Transcription regulation</keyword>
<evidence type="ECO:0000256" key="8">
    <source>
        <dbReference type="ARBA" id="ARBA00023242"/>
    </source>
</evidence>
<dbReference type="GO" id="GO:0006325">
    <property type="term" value="P:chromatin organization"/>
    <property type="evidence" value="ECO:0007669"/>
    <property type="project" value="UniProtKB-KW"/>
</dbReference>
<gene>
    <name evidence="15" type="ORF">NXF25_009497</name>
</gene>
<proteinExistence type="inferred from homology"/>
<reference evidence="15 16" key="1">
    <citation type="journal article" date="2024" name="Proc. Natl. Acad. Sci. U.S.A.">
        <title>The genetic regulatory architecture and epigenomic basis for age-related changes in rattlesnake venom.</title>
        <authorList>
            <person name="Hogan M.P."/>
            <person name="Holding M.L."/>
            <person name="Nystrom G.S."/>
            <person name="Colston T.J."/>
            <person name="Bartlett D.A."/>
            <person name="Mason A.J."/>
            <person name="Ellsworth S.A."/>
            <person name="Rautsaw R.M."/>
            <person name="Lawrence K.C."/>
            <person name="Strickland J.L."/>
            <person name="He B."/>
            <person name="Fraser P."/>
            <person name="Margres M.J."/>
            <person name="Gilbert D.M."/>
            <person name="Gibbs H.L."/>
            <person name="Parkinson C.L."/>
            <person name="Rokyta D.R."/>
        </authorList>
    </citation>
    <scope>NUCLEOTIDE SEQUENCE [LARGE SCALE GENOMIC DNA]</scope>
    <source>
        <strain evidence="15">DRR0105</strain>
    </source>
</reference>
<evidence type="ECO:0000256" key="9">
    <source>
        <dbReference type="ARBA" id="ARBA00023306"/>
    </source>
</evidence>
<evidence type="ECO:0000256" key="5">
    <source>
        <dbReference type="ARBA" id="ARBA00022853"/>
    </source>
</evidence>
<evidence type="ECO:0000256" key="1">
    <source>
        <dbReference type="ARBA" id="ARBA00004123"/>
    </source>
</evidence>
<comment type="similarity">
    <text evidence="2">Belongs to the retinoblastoma protein (RB) family.</text>
</comment>
<dbReference type="GO" id="GO:0000785">
    <property type="term" value="C:chromatin"/>
    <property type="evidence" value="ECO:0007669"/>
    <property type="project" value="TreeGrafter"/>
</dbReference>
<dbReference type="FunFam" id="1.10.472.10:FF:000082">
    <property type="entry name" value="retinoblastoma-like protein 1 isoform X1"/>
    <property type="match status" value="1"/>
</dbReference>
<evidence type="ECO:0000256" key="10">
    <source>
        <dbReference type="SAM" id="MobiDB-lite"/>
    </source>
</evidence>
<comment type="subcellular location">
    <subcellularLocation>
        <location evidence="1">Nucleus</location>
    </subcellularLocation>
</comment>
<keyword evidence="9" id="KW-0131">Cell cycle</keyword>
<dbReference type="Gene3D" id="1.10.472.140">
    <property type="match status" value="1"/>
</dbReference>
<dbReference type="SUPFAM" id="SSF47954">
    <property type="entry name" value="Cyclin-like"/>
    <property type="match status" value="2"/>
</dbReference>
<dbReference type="SMART" id="SM01368">
    <property type="entry name" value="RB_A"/>
    <property type="match status" value="1"/>
</dbReference>
<comment type="caution">
    <text evidence="15">The sequence shown here is derived from an EMBL/GenBank/DDBJ whole genome shotgun (WGS) entry which is preliminary data.</text>
</comment>
<keyword evidence="4" id="KW-0597">Phosphoprotein</keyword>
<name>A0AAW1BSE0_CROAD</name>
<dbReference type="InterPro" id="IPR024599">
    <property type="entry name" value="RB_N"/>
</dbReference>
<dbReference type="EMBL" id="JAOTOJ010000003">
    <property type="protein sequence ID" value="KAK9404670.1"/>
    <property type="molecule type" value="Genomic_DNA"/>
</dbReference>
<dbReference type="GO" id="GO:0005634">
    <property type="term" value="C:nucleus"/>
    <property type="evidence" value="ECO:0007669"/>
    <property type="project" value="UniProtKB-SubCell"/>
</dbReference>
<organism evidence="15 16">
    <name type="scientific">Crotalus adamanteus</name>
    <name type="common">Eastern diamondback rattlesnake</name>
    <dbReference type="NCBI Taxonomy" id="8729"/>
    <lineage>
        <taxon>Eukaryota</taxon>
        <taxon>Metazoa</taxon>
        <taxon>Chordata</taxon>
        <taxon>Craniata</taxon>
        <taxon>Vertebrata</taxon>
        <taxon>Euteleostomi</taxon>
        <taxon>Lepidosauria</taxon>
        <taxon>Squamata</taxon>
        <taxon>Bifurcata</taxon>
        <taxon>Unidentata</taxon>
        <taxon>Episquamata</taxon>
        <taxon>Toxicofera</taxon>
        <taxon>Serpentes</taxon>
        <taxon>Colubroidea</taxon>
        <taxon>Viperidae</taxon>
        <taxon>Crotalinae</taxon>
        <taxon>Crotalus</taxon>
    </lineage>
</organism>
<feature type="domain" description="Cyclin-like" evidence="11">
    <location>
        <begin position="703"/>
        <end position="795"/>
    </location>
</feature>
<keyword evidence="7" id="KW-0804">Transcription</keyword>
<feature type="domain" description="Retinoblastoma-associated protein C-terminal" evidence="14">
    <location>
        <begin position="838"/>
        <end position="959"/>
    </location>
</feature>
<dbReference type="Proteomes" id="UP001474421">
    <property type="component" value="Unassembled WGS sequence"/>
</dbReference>
<dbReference type="Pfam" id="PF01858">
    <property type="entry name" value="RB_A"/>
    <property type="match status" value="1"/>
</dbReference>
<keyword evidence="8" id="KW-0539">Nucleus</keyword>
<protein>
    <submittedName>
        <fullName evidence="15">Retinoblastoma-like 1</fullName>
    </submittedName>
</protein>
<dbReference type="GO" id="GO:0000977">
    <property type="term" value="F:RNA polymerase II transcription regulatory region sequence-specific DNA binding"/>
    <property type="evidence" value="ECO:0007669"/>
    <property type="project" value="TreeGrafter"/>
</dbReference>
<evidence type="ECO:0000256" key="3">
    <source>
        <dbReference type="ARBA" id="ARBA00022491"/>
    </source>
</evidence>
<dbReference type="Pfam" id="PF01857">
    <property type="entry name" value="RB_B"/>
    <property type="match status" value="1"/>
</dbReference>
<evidence type="ECO:0000256" key="7">
    <source>
        <dbReference type="ARBA" id="ARBA00023163"/>
    </source>
</evidence>
<dbReference type="PANTHER" id="PTHR13742">
    <property type="entry name" value="RETINOBLASTOMA-ASSOCIATED PROTEIN RB -RELATED"/>
    <property type="match status" value="1"/>
</dbReference>
<feature type="domain" description="Retinoblastoma-associated protein A-box" evidence="13">
    <location>
        <begin position="298"/>
        <end position="491"/>
    </location>
</feature>
<dbReference type="FunFam" id="1.10.472.10:FF:000035">
    <property type="entry name" value="RB transcriptional corepressor-like 1"/>
    <property type="match status" value="1"/>
</dbReference>
<dbReference type="AlphaFoldDB" id="A0AAW1BSE0"/>
<dbReference type="SMART" id="SM01367">
    <property type="entry name" value="DUF3452"/>
    <property type="match status" value="1"/>
</dbReference>
<dbReference type="SMART" id="SM00385">
    <property type="entry name" value="CYCLIN"/>
    <property type="match status" value="1"/>
</dbReference>
<evidence type="ECO:0000313" key="16">
    <source>
        <dbReference type="Proteomes" id="UP001474421"/>
    </source>
</evidence>
<dbReference type="GO" id="GO:0005667">
    <property type="term" value="C:transcription regulator complex"/>
    <property type="evidence" value="ECO:0007669"/>
    <property type="project" value="TreeGrafter"/>
</dbReference>
<keyword evidence="16" id="KW-1185">Reference proteome</keyword>
<sequence>MSQEGEEAAAVQSPVRAALDHLCQELNLDVDSASEALRDFTALRGTYSLEGDIIHWLACALYVACRRSIVPTVGSSLMKGNCVSLTRILRSAKLSLIQFFSKMKKWMDMSNLCQEFRERVEKLERNFEVATVIFKKYTPIFLDIFKNPYEEQPKFQRSRKQRRVPCSAKDLFNFCWTLFVNAKGNFSMIGDDLLYDREILKGDCLLDPSNFVNNNKALNKEYEEYVLTKGDFDERVFLGTDAEEEIGTPQKCCAATPGGNIRAHVECHLQQHFEKRSFAPSTPLTGRSYLKEKESVITPVASATQSVSRLQSIVAGLKNAPSEQLVAIFESCIRNPMENILKGVKRIGEIFCQNYTLSITDQLVCHLDFALHRLKLAEILYYKSLETVMIQEKRRLPGKDMSTILEQDIFHCSLLACCFEIVLFAYRSPRTFPWIIDILNVKPFYFYKVIEVLIRSEEGLSRDMVKHLNSIEEQILENLAWREDSVLWDALQASEDEVPRCEEVIFPNNFETGNGGKGLGYLPMMPASPIMHPRVKEVRTNHEGNHRRDLQLLSPISIHDRYNSPMAGSAKRRLFGDESPPTKSVEKRYAEGIKLKTDKHMSVSPDEIALSMAQTTVTRQKVTIPLHGNINETGRITLIPIAVNLSEDSKVDSYGQAPLSANALMTVCPHQPPPSEPFHSGNKPKKTGSLALFFRKVYNLASVRLRDLCSKLDVSNDLRGKIWTCFEFTLVHCTDLMKDRHLDQLLLCAFYIMAKVSKEERTFQDIMKCYRNQPQANSYVYRSVLLKKVQADVIDVKHESISNEGVCGNDYRDLEKEERGDLIKFYNTIYVKKVINFVLKYVSNHDYMVEAPPLSPFPSIKQLPVSPRRISQQHSLYVSPHKNGSCLTPKSALLYKFNGSPSKSLKEINNMIKQEGQRPKKRAISIDSDTESPAKRLCQENDDVLLKRLQDVVSERANH</sequence>
<dbReference type="InterPro" id="IPR036915">
    <property type="entry name" value="Cyclin-like_sf"/>
</dbReference>
<dbReference type="GO" id="GO:0030154">
    <property type="term" value="P:cell differentiation"/>
    <property type="evidence" value="ECO:0007669"/>
    <property type="project" value="TreeGrafter"/>
</dbReference>
<dbReference type="InterPro" id="IPR028309">
    <property type="entry name" value="RB_fam"/>
</dbReference>